<evidence type="ECO:0000313" key="1">
    <source>
        <dbReference type="EMBL" id="KAK1622920.1"/>
    </source>
</evidence>
<accession>A0AAJ0E9K8</accession>
<dbReference type="RefSeq" id="XP_060438915.1">
    <property type="nucleotide sequence ID" value="XM_060581831.1"/>
</dbReference>
<sequence>MKNYVKFIQTYYTRVSDVITTTSLRTAEISSTFIAPGSSTLEMSPAAWMTIASRGFTAVGAFLGPAGGIADGVAGLLTAAAGVAGAANSDATDPRFTNFAGLNTKLADMKLAIQSAMEAYFQRLFVNSPPNHDNSRGTELANLLSSGYWANQDLASLSAPTYGHYAVV</sequence>
<dbReference type="EMBL" id="JAHMHQ010000032">
    <property type="protein sequence ID" value="KAK1622920.1"/>
    <property type="molecule type" value="Genomic_DNA"/>
</dbReference>
<gene>
    <name evidence="1" type="ORF">BDP81DRAFT_140982</name>
</gene>
<comment type="caution">
    <text evidence="1">The sequence shown here is derived from an EMBL/GenBank/DDBJ whole genome shotgun (WGS) entry which is preliminary data.</text>
</comment>
<reference evidence="1" key="1">
    <citation type="submission" date="2021-06" db="EMBL/GenBank/DDBJ databases">
        <title>Comparative genomics, transcriptomics and evolutionary studies reveal genomic signatures of adaptation to plant cell wall in hemibiotrophic fungi.</title>
        <authorList>
            <consortium name="DOE Joint Genome Institute"/>
            <person name="Baroncelli R."/>
            <person name="Diaz J.F."/>
            <person name="Benocci T."/>
            <person name="Peng M."/>
            <person name="Battaglia E."/>
            <person name="Haridas S."/>
            <person name="Andreopoulos W."/>
            <person name="Labutti K."/>
            <person name="Pangilinan J."/>
            <person name="Floch G.L."/>
            <person name="Makela M.R."/>
            <person name="Henrissat B."/>
            <person name="Grigoriev I.V."/>
            <person name="Crouch J.A."/>
            <person name="De Vries R.P."/>
            <person name="Sukno S.A."/>
            <person name="Thon M.R."/>
        </authorList>
    </citation>
    <scope>NUCLEOTIDE SEQUENCE</scope>
    <source>
        <strain evidence="1">CBS 102054</strain>
    </source>
</reference>
<proteinExistence type="predicted"/>
<dbReference type="Proteomes" id="UP001243989">
    <property type="component" value="Unassembled WGS sequence"/>
</dbReference>
<evidence type="ECO:0000313" key="2">
    <source>
        <dbReference type="Proteomes" id="UP001243989"/>
    </source>
</evidence>
<keyword evidence="2" id="KW-1185">Reference proteome</keyword>
<protein>
    <submittedName>
        <fullName evidence="1">Uncharacterized protein</fullName>
    </submittedName>
</protein>
<name>A0AAJ0E9K8_9PEZI</name>
<dbReference type="GeneID" id="85466693"/>
<dbReference type="AlphaFoldDB" id="A0AAJ0E9K8"/>
<organism evidence="1 2">
    <name type="scientific">Colletotrichum phormii</name>
    <dbReference type="NCBI Taxonomy" id="359342"/>
    <lineage>
        <taxon>Eukaryota</taxon>
        <taxon>Fungi</taxon>
        <taxon>Dikarya</taxon>
        <taxon>Ascomycota</taxon>
        <taxon>Pezizomycotina</taxon>
        <taxon>Sordariomycetes</taxon>
        <taxon>Hypocreomycetidae</taxon>
        <taxon>Glomerellales</taxon>
        <taxon>Glomerellaceae</taxon>
        <taxon>Colletotrichum</taxon>
        <taxon>Colletotrichum acutatum species complex</taxon>
    </lineage>
</organism>